<proteinExistence type="predicted"/>
<organism evidence="1 2">
    <name type="scientific">Vitis vinifera</name>
    <name type="common">Grape</name>
    <dbReference type="NCBI Taxonomy" id="29760"/>
    <lineage>
        <taxon>Eukaryota</taxon>
        <taxon>Viridiplantae</taxon>
        <taxon>Streptophyta</taxon>
        <taxon>Embryophyta</taxon>
        <taxon>Tracheophyta</taxon>
        <taxon>Spermatophyta</taxon>
        <taxon>Magnoliopsida</taxon>
        <taxon>eudicotyledons</taxon>
        <taxon>Gunneridae</taxon>
        <taxon>Pentapetalae</taxon>
        <taxon>rosids</taxon>
        <taxon>Vitales</taxon>
        <taxon>Vitaceae</taxon>
        <taxon>Viteae</taxon>
        <taxon>Vitis</taxon>
    </lineage>
</organism>
<name>F6I1Y3_VITVI</name>
<accession>F6I1Y3</accession>
<dbReference type="GO" id="GO:0003723">
    <property type="term" value="F:RNA binding"/>
    <property type="evidence" value="ECO:0007669"/>
    <property type="project" value="InterPro"/>
</dbReference>
<dbReference type="PaxDb" id="29760-VIT_00s0174g00310.t01"/>
<dbReference type="Gene3D" id="3.90.730.10">
    <property type="entry name" value="Ribonuclease T2-like"/>
    <property type="match status" value="1"/>
</dbReference>
<dbReference type="InterPro" id="IPR036430">
    <property type="entry name" value="RNase_T2-like_sf"/>
</dbReference>
<dbReference type="SUPFAM" id="SSF55895">
    <property type="entry name" value="Ribonuclease Rh-like"/>
    <property type="match status" value="1"/>
</dbReference>
<evidence type="ECO:0000313" key="1">
    <source>
        <dbReference type="EMBL" id="CCB60950.1"/>
    </source>
</evidence>
<keyword evidence="2" id="KW-1185">Reference proteome</keyword>
<protein>
    <submittedName>
        <fullName evidence="1">Uncharacterized protein</fullName>
    </submittedName>
</protein>
<dbReference type="GO" id="GO:0033897">
    <property type="term" value="F:ribonuclease T2 activity"/>
    <property type="evidence" value="ECO:0007669"/>
    <property type="project" value="InterPro"/>
</dbReference>
<evidence type="ECO:0000313" key="2">
    <source>
        <dbReference type="Proteomes" id="UP000009183"/>
    </source>
</evidence>
<dbReference type="InParanoid" id="F6I1Y3"/>
<dbReference type="EMBL" id="FN596519">
    <property type="protein sequence ID" value="CCB60950.1"/>
    <property type="molecule type" value="Genomic_DNA"/>
</dbReference>
<sequence length="73" mass="8344">MRVAEGFIWIMKNLRDGKKEISTLLDPLEKYWPSLSCGSPSKCYGGKGSFWGHEVKSMGLVPLQWFEMSTIIF</sequence>
<dbReference type="AlphaFoldDB" id="F6I1Y3"/>
<reference evidence="2" key="1">
    <citation type="journal article" date="2007" name="Nature">
        <title>The grapevine genome sequence suggests ancestral hexaploidization in major angiosperm phyla.</title>
        <authorList>
            <consortium name="The French-Italian Public Consortium for Grapevine Genome Characterization."/>
            <person name="Jaillon O."/>
            <person name="Aury J.-M."/>
            <person name="Noel B."/>
            <person name="Policriti A."/>
            <person name="Clepet C."/>
            <person name="Casagrande A."/>
            <person name="Choisne N."/>
            <person name="Aubourg S."/>
            <person name="Vitulo N."/>
            <person name="Jubin C."/>
            <person name="Vezzi A."/>
            <person name="Legeai F."/>
            <person name="Hugueney P."/>
            <person name="Dasilva C."/>
            <person name="Horner D."/>
            <person name="Mica E."/>
            <person name="Jublot D."/>
            <person name="Poulain J."/>
            <person name="Bruyere C."/>
            <person name="Billault A."/>
            <person name="Segurens B."/>
            <person name="Gouyvenoux M."/>
            <person name="Ugarte E."/>
            <person name="Cattonaro F."/>
            <person name="Anthouard V."/>
            <person name="Vico V."/>
            <person name="Del Fabbro C."/>
            <person name="Alaux M."/>
            <person name="Di Gaspero G."/>
            <person name="Dumas V."/>
            <person name="Felice N."/>
            <person name="Paillard S."/>
            <person name="Juman I."/>
            <person name="Moroldo M."/>
            <person name="Scalabrin S."/>
            <person name="Canaguier A."/>
            <person name="Le Clainche I."/>
            <person name="Malacrida G."/>
            <person name="Durand E."/>
            <person name="Pesole G."/>
            <person name="Laucou V."/>
            <person name="Chatelet P."/>
            <person name="Merdinoglu D."/>
            <person name="Delledonne M."/>
            <person name="Pezzotti M."/>
            <person name="Lecharny A."/>
            <person name="Scarpelli C."/>
            <person name="Artiguenave F."/>
            <person name="Pe M.E."/>
            <person name="Valle G."/>
            <person name="Morgante M."/>
            <person name="Caboche M."/>
            <person name="Adam-Blondon A.-F."/>
            <person name="Weissenbach J."/>
            <person name="Quetier F."/>
            <person name="Wincker P."/>
        </authorList>
    </citation>
    <scope>NUCLEOTIDE SEQUENCE [LARGE SCALE GENOMIC DNA]</scope>
    <source>
        <strain evidence="2">cv. Pinot noir / PN40024</strain>
    </source>
</reference>
<dbReference type="Proteomes" id="UP000009183">
    <property type="component" value="Unassembled WGS sequence, unordered"/>
</dbReference>
<gene>
    <name evidence="1" type="ORF">VIT_00s0174g00310</name>
</gene>
<dbReference type="eggNOG" id="KOG1642">
    <property type="taxonomic scope" value="Eukaryota"/>
</dbReference>
<dbReference type="HOGENOM" id="CLU_2709912_0_0_1"/>